<dbReference type="Proteomes" id="UP000580250">
    <property type="component" value="Unassembled WGS sequence"/>
</dbReference>
<feature type="compositionally biased region" description="Low complexity" evidence="2">
    <location>
        <begin position="209"/>
        <end position="220"/>
    </location>
</feature>
<accession>A0A6V7TQ69</accession>
<reference evidence="3 4" key="1">
    <citation type="submission" date="2020-08" db="EMBL/GenBank/DDBJ databases">
        <authorList>
            <person name="Koutsovoulos G."/>
            <person name="Danchin GJ E."/>
        </authorList>
    </citation>
    <scope>NUCLEOTIDE SEQUENCE [LARGE SCALE GENOMIC DNA]</scope>
</reference>
<feature type="compositionally biased region" description="Polar residues" evidence="2">
    <location>
        <begin position="534"/>
        <end position="547"/>
    </location>
</feature>
<proteinExistence type="predicted"/>
<gene>
    <name evidence="3" type="ORF">MENT_LOCUS3101</name>
</gene>
<protein>
    <submittedName>
        <fullName evidence="3">Uncharacterized protein</fullName>
    </submittedName>
</protein>
<feature type="compositionally biased region" description="Low complexity" evidence="2">
    <location>
        <begin position="52"/>
        <end position="73"/>
    </location>
</feature>
<feature type="region of interest" description="Disordered" evidence="2">
    <location>
        <begin position="1228"/>
        <end position="1258"/>
    </location>
</feature>
<keyword evidence="1" id="KW-0175">Coiled coil</keyword>
<feature type="region of interest" description="Disordered" evidence="2">
    <location>
        <begin position="358"/>
        <end position="462"/>
    </location>
</feature>
<feature type="compositionally biased region" description="Polar residues" evidence="2">
    <location>
        <begin position="893"/>
        <end position="910"/>
    </location>
</feature>
<feature type="compositionally biased region" description="Low complexity" evidence="2">
    <location>
        <begin position="111"/>
        <end position="127"/>
    </location>
</feature>
<comment type="caution">
    <text evidence="3">The sequence shown here is derived from an EMBL/GenBank/DDBJ whole genome shotgun (WGS) entry which is preliminary data.</text>
</comment>
<feature type="compositionally biased region" description="Polar residues" evidence="2">
    <location>
        <begin position="229"/>
        <end position="239"/>
    </location>
</feature>
<feature type="region of interest" description="Disordered" evidence="2">
    <location>
        <begin position="1872"/>
        <end position="1893"/>
    </location>
</feature>
<feature type="region of interest" description="Disordered" evidence="2">
    <location>
        <begin position="1118"/>
        <end position="1138"/>
    </location>
</feature>
<feature type="compositionally biased region" description="Low complexity" evidence="2">
    <location>
        <begin position="1429"/>
        <end position="1450"/>
    </location>
</feature>
<sequence length="2044" mass="227745">MASSVARARLSTSVEPTGTSWNSVRWARPSGVGGYRTSRLASAFETVSPPTSSVIRPTSASSTSSKGAGSSRVCSPQSGYGTLPSKLLRAPERSSRFGSSLASNTSNETTARSSLSAGGSGRSVALSPRHEPQRKTFPYRTTGLSQTRAAALVDIRYNLRSVNKRQQTERNNYSSTTPSSISSPFVNSSQLRNSVAETTNLSPISKCVSPSSMSISRSPSTVASPPIVSPNSGILTTTAPPRPIPKSERPWRQKLADAQRFREARETERAFAAGHHHNPMIVEPSDATMRLMAARSARRVISNELHQQQQQQHSNNERELEKEIAALKCFVSKPGALDKNATVAKFRQTMAESQALIEHSSTNTKQQKQQISPTQSTVSASSLLLRMPSLSRRSTTEVTKESLNGRESKDRPQSLIETTNGPLAHRRLSIVKEANSGSEAKTKTSTTKTTTSSATTNKDSETNKKDVVCIKKKCSSPQQTKQNIQTSINSPNISTKTTTKKTTTKGEEKENKEIRNNNNTNIIKRKNSKEEISNKNQQKNVFNTSKEAPTKEKKEEKLIVKGKDKIEQKSVQKPSTTKNLDESQFNAVVQFKPQSFIRRKISENSLIEPKPVPGSWERTPREQFISQNKHLIRKAASESISHTRRIRPLARVSSLRFYSMSAPPTTGKRTTTTAINKNINNTLNKTTNDTNINKTNSTPATTTMVKMIKSTAIPKQQHICSFASLDKQFANKRSFRLGVRKTLILKNAPQKVLAQLCCRSAQIVAETIKFNVVWKEQQKRANPKTFSTTPSKNKTTNVGINQLKLIQENQNNNNNVPDILFSENIIKQSETILKTSVKQVLPSVNNNRQPIVAESVGNLGKSTGISSITAPVVKNPLNQQPQQPVVPPVPPHRSQNQQQKEQLNKSSKTSVPLILPDKSVLEQFVQNKRDILDQLHEEAEEILSSARDLSTCGTTNKLLNPQKETTTTISSLPESKRNSQMLIASIMPPQEAQSLNSSYHSAIQDDLFGNNNNQINMQQQQNRQRKPIDLFGKTTLLTTHQFEKPKSLFEEKMQKQAFQLHEKAVNRQNEFNNEINNLNKTNLRRKSATNENADLAQTFVNQTQKPYQQEQRYAAHISLSGRQSTASCESGNSGSLDTENRQMIDQARYKHSQQRNKFKEAIDYLDHIFEDFQRESDLNQQQKEEIKLEQNKNHMPQKRLEVVSSVRPGNVKSAKEAFEKVAAALANERSNSKLKKHQTSQQQQQQKQQQTQQQPTVVLKRQQSYPLMVIQRSTQQQQFPSEKNAKIPVIPPQSIVAENGSNKNNLEEEEISVAETIVLPSKNTSDRLDFTRNWLTSGGSDMSGWAESGGGGENSVPKPYSAKGGTIQDVKDWDEHSLGSCSAEVAAINAPNERRLKQKEKQQQLILIKNQQQQKQQLNKQQQILPIRQKQPPTQQQQCSSATSTATTNNVPPPQISVAVVPAAVRPQPFRPQLGILPASLGVSGQMHKAPSIEQIRFLRAASQDCPPTSMASSIHSHEGFFNFQPGAASCLSTHSLQRIGFGGGAFHSYTPNIAQMQQKQISKQQQKQQQLNYINSQQYLKGSIQSLPDSALCTAPNNNNLIYLPGEVSNNNNVYLNNNNNYQQTYSQHLNKTPNNSDYNQQKQPKRFISTKENKQIPTDHSLAIDALVAELELDTNLNTSNDKRRSFPTIQTEVNNQNASSNNRNLTNRPAFETINQERINPSKVDAMAKMFDKQTNKTKTSNPLSFTTNGDSSTSWSSRRNTSQTIQQQQQQKHVERGPSLKTTSTKFQIKETPPTPPPHSSKHLKQQQQQTTTIYKQRQSPQFVKGTKAGVGVCGDRRYVVGNRQTQQNINNNDESEQQQQFNTSNGFYDNVHQQHQGSPPPPHPSNYHHFRNEDIIDCSSMSSREIELPPQPPNNNGISNVPKTAGKRIGQLIKKLGNSVGGDNKQQNGISAVSTLSLNRSAHEQLPTVRNGLGVKEEILTKSNSLSSERWRSQAMNQQQNVADSSYDLDEDKSHTSGGLGNRLKQTILGGMVRRRVPT</sequence>
<feature type="region of interest" description="Disordered" evidence="2">
    <location>
        <begin position="480"/>
        <end position="557"/>
    </location>
</feature>
<evidence type="ECO:0000256" key="1">
    <source>
        <dbReference type="SAM" id="Coils"/>
    </source>
</evidence>
<organism evidence="3 4">
    <name type="scientific">Meloidogyne enterolobii</name>
    <name type="common">Root-knot nematode worm</name>
    <name type="synonym">Meloidogyne mayaguensis</name>
    <dbReference type="NCBI Taxonomy" id="390850"/>
    <lineage>
        <taxon>Eukaryota</taxon>
        <taxon>Metazoa</taxon>
        <taxon>Ecdysozoa</taxon>
        <taxon>Nematoda</taxon>
        <taxon>Chromadorea</taxon>
        <taxon>Rhabditida</taxon>
        <taxon>Tylenchina</taxon>
        <taxon>Tylenchomorpha</taxon>
        <taxon>Tylenchoidea</taxon>
        <taxon>Meloidogynidae</taxon>
        <taxon>Meloidogyninae</taxon>
        <taxon>Meloidogyne</taxon>
    </lineage>
</organism>
<evidence type="ECO:0000256" key="2">
    <source>
        <dbReference type="SAM" id="MobiDB-lite"/>
    </source>
</evidence>
<feature type="compositionally biased region" description="Polar residues" evidence="2">
    <location>
        <begin position="359"/>
        <end position="378"/>
    </location>
</feature>
<feature type="coiled-coil region" evidence="1">
    <location>
        <begin position="1061"/>
        <end position="1098"/>
    </location>
</feature>
<feature type="region of interest" description="Disordered" evidence="2">
    <location>
        <begin position="206"/>
        <end position="252"/>
    </location>
</feature>
<feature type="compositionally biased region" description="Low complexity" evidence="2">
    <location>
        <begin position="1239"/>
        <end position="1254"/>
    </location>
</feature>
<feature type="compositionally biased region" description="Polar residues" evidence="2">
    <location>
        <begin position="1740"/>
        <end position="1749"/>
    </location>
</feature>
<feature type="region of interest" description="Disordered" evidence="2">
    <location>
        <begin position="1"/>
        <end position="28"/>
    </location>
</feature>
<feature type="compositionally biased region" description="Polar residues" evidence="2">
    <location>
        <begin position="10"/>
        <end position="23"/>
    </location>
</feature>
<feature type="compositionally biased region" description="Polar residues" evidence="2">
    <location>
        <begin position="1120"/>
        <end position="1138"/>
    </location>
</feature>
<feature type="compositionally biased region" description="Basic and acidic residues" evidence="2">
    <location>
        <begin position="504"/>
        <end position="515"/>
    </location>
</feature>
<feature type="region of interest" description="Disordered" evidence="2">
    <location>
        <begin position="1429"/>
        <end position="1453"/>
    </location>
</feature>
<feature type="compositionally biased region" description="Low complexity" evidence="2">
    <location>
        <begin position="443"/>
        <end position="456"/>
    </location>
</feature>
<feature type="compositionally biased region" description="Polar residues" evidence="2">
    <location>
        <begin position="163"/>
        <end position="173"/>
    </location>
</feature>
<feature type="compositionally biased region" description="Low complexity" evidence="2">
    <location>
        <begin position="379"/>
        <end position="393"/>
    </location>
</feature>
<feature type="compositionally biased region" description="Polar residues" evidence="2">
    <location>
        <begin position="480"/>
        <end position="494"/>
    </location>
</feature>
<feature type="region of interest" description="Disordered" evidence="2">
    <location>
        <begin position="163"/>
        <end position="186"/>
    </location>
</feature>
<feature type="compositionally biased region" description="Low complexity" evidence="2">
    <location>
        <begin position="1750"/>
        <end position="1775"/>
    </location>
</feature>
<evidence type="ECO:0000313" key="3">
    <source>
        <dbReference type="EMBL" id="CAD2130730.1"/>
    </source>
</evidence>
<feature type="region of interest" description="Disordered" evidence="2">
    <location>
        <begin position="1338"/>
        <end position="1366"/>
    </location>
</feature>
<feature type="region of interest" description="Disordered" evidence="2">
    <location>
        <begin position="1737"/>
        <end position="1825"/>
    </location>
</feature>
<feature type="region of interest" description="Disordered" evidence="2">
    <location>
        <begin position="877"/>
        <end position="910"/>
    </location>
</feature>
<feature type="compositionally biased region" description="Basic and acidic residues" evidence="2">
    <location>
        <begin position="394"/>
        <end position="412"/>
    </location>
</feature>
<dbReference type="OrthoDB" id="5856121at2759"/>
<name>A0A6V7TQ69_MELEN</name>
<feature type="region of interest" description="Disordered" evidence="2">
    <location>
        <begin position="2001"/>
        <end position="2029"/>
    </location>
</feature>
<feature type="compositionally biased region" description="Low complexity" evidence="2">
    <location>
        <begin position="174"/>
        <end position="186"/>
    </location>
</feature>
<feature type="compositionally biased region" description="Basic and acidic residues" evidence="2">
    <location>
        <begin position="548"/>
        <end position="557"/>
    </location>
</feature>
<dbReference type="EMBL" id="CAJEWN010000009">
    <property type="protein sequence ID" value="CAD2130730.1"/>
    <property type="molecule type" value="Genomic_DNA"/>
</dbReference>
<evidence type="ECO:0000313" key="4">
    <source>
        <dbReference type="Proteomes" id="UP000580250"/>
    </source>
</evidence>
<feature type="region of interest" description="Disordered" evidence="2">
    <location>
        <begin position="45"/>
        <end position="143"/>
    </location>
</feature>
<feature type="compositionally biased region" description="Polar residues" evidence="2">
    <location>
        <begin position="96"/>
        <end position="110"/>
    </location>
</feature>